<name>A0A3A5M7P5_9MICC</name>
<comment type="caution">
    <text evidence="3">The sequence shown here is derived from an EMBL/GenBank/DDBJ whole genome shotgun (WGS) entry which is preliminary data.</text>
</comment>
<gene>
    <name evidence="3" type="ORF">D6T63_16000</name>
</gene>
<organism evidence="3 4">
    <name type="scientific">Arthrobacter cheniae</name>
    <dbReference type="NCBI Taxonomy" id="1258888"/>
    <lineage>
        <taxon>Bacteria</taxon>
        <taxon>Bacillati</taxon>
        <taxon>Actinomycetota</taxon>
        <taxon>Actinomycetes</taxon>
        <taxon>Micrococcales</taxon>
        <taxon>Micrococcaceae</taxon>
        <taxon>Arthrobacter</taxon>
    </lineage>
</organism>
<feature type="compositionally biased region" description="Polar residues" evidence="1">
    <location>
        <begin position="84"/>
        <end position="99"/>
    </location>
</feature>
<accession>A0A3A5M7P5</accession>
<feature type="region of interest" description="Disordered" evidence="1">
    <location>
        <begin position="80"/>
        <end position="128"/>
    </location>
</feature>
<feature type="transmembrane region" description="Helical" evidence="2">
    <location>
        <begin position="134"/>
        <end position="155"/>
    </location>
</feature>
<evidence type="ECO:0000256" key="1">
    <source>
        <dbReference type="SAM" id="MobiDB-lite"/>
    </source>
</evidence>
<protein>
    <submittedName>
        <fullName evidence="3">Uncharacterized protein</fullName>
    </submittedName>
</protein>
<dbReference type="Proteomes" id="UP000272560">
    <property type="component" value="Unassembled WGS sequence"/>
</dbReference>
<keyword evidence="2" id="KW-0472">Membrane</keyword>
<dbReference type="EMBL" id="QZVT01000010">
    <property type="protein sequence ID" value="RJT76960.1"/>
    <property type="molecule type" value="Genomic_DNA"/>
</dbReference>
<keyword evidence="4" id="KW-1185">Reference proteome</keyword>
<keyword evidence="2" id="KW-1133">Transmembrane helix</keyword>
<evidence type="ECO:0000256" key="2">
    <source>
        <dbReference type="SAM" id="Phobius"/>
    </source>
</evidence>
<feature type="compositionally biased region" description="Polar residues" evidence="1">
    <location>
        <begin position="499"/>
        <end position="510"/>
    </location>
</feature>
<keyword evidence="2" id="KW-0812">Transmembrane</keyword>
<proteinExistence type="predicted"/>
<dbReference type="AlphaFoldDB" id="A0A3A5M7P5"/>
<feature type="region of interest" description="Disordered" evidence="1">
    <location>
        <begin position="497"/>
        <end position="553"/>
    </location>
</feature>
<feature type="compositionally biased region" description="Low complexity" evidence="1">
    <location>
        <begin position="519"/>
        <end position="546"/>
    </location>
</feature>
<evidence type="ECO:0000313" key="3">
    <source>
        <dbReference type="EMBL" id="RJT76960.1"/>
    </source>
</evidence>
<sequence length="553" mass="56792">MHPWPVIVLTIGEGEIVADANGDVLTYPVLEDASPADVAADAASEACRRLGLKACRVQGHTEDGEVYEMIVDTEFGTLEERSTDPATTLTSGQGTVHGQTSARTGGRLGRRRTSSGATAARGGVRRPQARRRKLMMWGSAGVFVVTVGVCGVYVLQDPEVTPAATVYTPPPAQLPVPAPAGWDTYATWTAPMQSSTVRAILDSSGHPVSVDGSTLTAHDPKTGVERWTRTAPFTISQVALFTLDGQSRVAASTARELVMFGDGPDPIRVDVPQNGTIVLDGGTAPRVDLPTKQTLIVAADGSTVSRVVPAAAEPIEALGADLVTADLQAGRIWRVTTDSAALPSPATLPAPAEGAELISVLGSIDGRVVAAWKNGDGPSGGASDGVSIGFYDLGTAPDATEVTQAGLVTLEGGDVSASGLQLDRENTLMLAGSVLIDVSTMKAHRLPGAGKLSAGYAWVNTDGEQSRINPQGEIEDTTDSTQASVPDLITADGKAITRATGSPTGDSPNSLYALADTGPRPAASPTSTIAPTPATTNTPDPASTSAVSPKENP</sequence>
<evidence type="ECO:0000313" key="4">
    <source>
        <dbReference type="Proteomes" id="UP000272560"/>
    </source>
</evidence>
<reference evidence="3 4" key="1">
    <citation type="submission" date="2018-09" db="EMBL/GenBank/DDBJ databases">
        <title>Novel species of Arthrobacter.</title>
        <authorList>
            <person name="Liu Q."/>
            <person name="Xin Y.-H."/>
        </authorList>
    </citation>
    <scope>NUCLEOTIDE SEQUENCE [LARGE SCALE GENOMIC DNA]</scope>
    <source>
        <strain evidence="3 4">Hz2</strain>
    </source>
</reference>